<sequence>MLNLPFWAMRITIAASIVRSTTVYGTSALASIITEYELAGDKSVRIGTKLWELSEPPDFPVGDIARLSDVRFVKGPKKKDSGVVDRTFRLHSISPPGISGVATQARRITAACSENKDRRYSHERMDGINKGSNGYFYSPKHQG</sequence>
<keyword evidence="3" id="KW-1185">Reference proteome</keyword>
<keyword evidence="1" id="KW-0732">Signal</keyword>
<comment type="caution">
    <text evidence="2">The sequence shown here is derived from an EMBL/GenBank/DDBJ whole genome shotgun (WGS) entry which is preliminary data.</text>
</comment>
<dbReference type="AlphaFoldDB" id="A0AAD7EMN9"/>
<dbReference type="Proteomes" id="UP001218218">
    <property type="component" value="Unassembled WGS sequence"/>
</dbReference>
<gene>
    <name evidence="2" type="ORF">DFH08DRAFT_811862</name>
</gene>
<accession>A0AAD7EMN9</accession>
<dbReference type="EMBL" id="JARIHO010000026">
    <property type="protein sequence ID" value="KAJ7340658.1"/>
    <property type="molecule type" value="Genomic_DNA"/>
</dbReference>
<feature type="chain" id="PRO_5042151770" evidence="1">
    <location>
        <begin position="21"/>
        <end position="143"/>
    </location>
</feature>
<evidence type="ECO:0000313" key="3">
    <source>
        <dbReference type="Proteomes" id="UP001218218"/>
    </source>
</evidence>
<evidence type="ECO:0000256" key="1">
    <source>
        <dbReference type="SAM" id="SignalP"/>
    </source>
</evidence>
<feature type="signal peptide" evidence="1">
    <location>
        <begin position="1"/>
        <end position="20"/>
    </location>
</feature>
<reference evidence="2" key="1">
    <citation type="submission" date="2023-03" db="EMBL/GenBank/DDBJ databases">
        <title>Massive genome expansion in bonnet fungi (Mycena s.s.) driven by repeated elements and novel gene families across ecological guilds.</title>
        <authorList>
            <consortium name="Lawrence Berkeley National Laboratory"/>
            <person name="Harder C.B."/>
            <person name="Miyauchi S."/>
            <person name="Viragh M."/>
            <person name="Kuo A."/>
            <person name="Thoen E."/>
            <person name="Andreopoulos B."/>
            <person name="Lu D."/>
            <person name="Skrede I."/>
            <person name="Drula E."/>
            <person name="Henrissat B."/>
            <person name="Morin E."/>
            <person name="Kohler A."/>
            <person name="Barry K."/>
            <person name="LaButti K."/>
            <person name="Morin E."/>
            <person name="Salamov A."/>
            <person name="Lipzen A."/>
            <person name="Mereny Z."/>
            <person name="Hegedus B."/>
            <person name="Baldrian P."/>
            <person name="Stursova M."/>
            <person name="Weitz H."/>
            <person name="Taylor A."/>
            <person name="Grigoriev I.V."/>
            <person name="Nagy L.G."/>
            <person name="Martin F."/>
            <person name="Kauserud H."/>
        </authorList>
    </citation>
    <scope>NUCLEOTIDE SEQUENCE</scope>
    <source>
        <strain evidence="2">CBHHK002</strain>
    </source>
</reference>
<protein>
    <submittedName>
        <fullName evidence="2">Uncharacterized protein</fullName>
    </submittedName>
</protein>
<name>A0AAD7EMN9_9AGAR</name>
<evidence type="ECO:0000313" key="2">
    <source>
        <dbReference type="EMBL" id="KAJ7340658.1"/>
    </source>
</evidence>
<organism evidence="2 3">
    <name type="scientific">Mycena albidolilacea</name>
    <dbReference type="NCBI Taxonomy" id="1033008"/>
    <lineage>
        <taxon>Eukaryota</taxon>
        <taxon>Fungi</taxon>
        <taxon>Dikarya</taxon>
        <taxon>Basidiomycota</taxon>
        <taxon>Agaricomycotina</taxon>
        <taxon>Agaricomycetes</taxon>
        <taxon>Agaricomycetidae</taxon>
        <taxon>Agaricales</taxon>
        <taxon>Marasmiineae</taxon>
        <taxon>Mycenaceae</taxon>
        <taxon>Mycena</taxon>
    </lineage>
</organism>
<proteinExistence type="predicted"/>